<name>A0A0M2UWV5_9BACT</name>
<evidence type="ECO:0000313" key="1">
    <source>
        <dbReference type="EMBL" id="KKO20327.1"/>
    </source>
</evidence>
<reference evidence="1 2" key="1">
    <citation type="journal article" date="2013" name="BMC Microbiol.">
        <title>Identification of the type II cytochrome c maturation pathway in anammox bacteria by comparative genomics.</title>
        <authorList>
            <person name="Ferousi C."/>
            <person name="Speth D.R."/>
            <person name="Reimann J."/>
            <person name="Op den Camp H.J."/>
            <person name="Allen J.W."/>
            <person name="Keltjens J.T."/>
            <person name="Jetten M.S."/>
        </authorList>
    </citation>
    <scope>NUCLEOTIDE SEQUENCE [LARGE SCALE GENOMIC DNA]</scope>
    <source>
        <strain evidence="1">RU1</strain>
    </source>
</reference>
<dbReference type="Proteomes" id="UP000034954">
    <property type="component" value="Unassembled WGS sequence"/>
</dbReference>
<organism evidence="1 2">
    <name type="scientific">Candidatus Brocadia fulgida</name>
    <dbReference type="NCBI Taxonomy" id="380242"/>
    <lineage>
        <taxon>Bacteria</taxon>
        <taxon>Pseudomonadati</taxon>
        <taxon>Planctomycetota</taxon>
        <taxon>Candidatus Brocadiia</taxon>
        <taxon>Candidatus Brocadiales</taxon>
        <taxon>Candidatus Brocadiaceae</taxon>
        <taxon>Candidatus Brocadia</taxon>
    </lineage>
</organism>
<accession>A0A0M2UWV5</accession>
<protein>
    <submittedName>
        <fullName evidence="1">Uncharacterized protein</fullName>
    </submittedName>
</protein>
<proteinExistence type="predicted"/>
<dbReference type="AlphaFoldDB" id="A0A0M2UWV5"/>
<gene>
    <name evidence="1" type="ORF">BROFUL_00959</name>
</gene>
<keyword evidence="2" id="KW-1185">Reference proteome</keyword>
<comment type="caution">
    <text evidence="1">The sequence shown here is derived from an EMBL/GenBank/DDBJ whole genome shotgun (WGS) entry which is preliminary data.</text>
</comment>
<dbReference type="EMBL" id="LAQJ01000116">
    <property type="protein sequence ID" value="KKO20327.1"/>
    <property type="molecule type" value="Genomic_DNA"/>
</dbReference>
<evidence type="ECO:0000313" key="2">
    <source>
        <dbReference type="Proteomes" id="UP000034954"/>
    </source>
</evidence>
<sequence>MKSMAPKKHATNKLVLSSFFRIITIDGKTEQVTTRVRRTLFFDDEDSFPFSKIKNVEVAKDIKESIPNDCIRYLVLLNLANGDKILIDEIGESSPRGGMREMKNLGKKISAITGKTLKTFED</sequence>